<protein>
    <recommendedName>
        <fullName evidence="4">Beta-lactamase</fullName>
    </recommendedName>
</protein>
<dbReference type="EMBL" id="JAPFFF010000062">
    <property type="protein sequence ID" value="KAK8837094.1"/>
    <property type="molecule type" value="Genomic_DNA"/>
</dbReference>
<dbReference type="InterPro" id="IPR011990">
    <property type="entry name" value="TPR-like_helical_dom_sf"/>
</dbReference>
<evidence type="ECO:0000256" key="1">
    <source>
        <dbReference type="ARBA" id="ARBA00038101"/>
    </source>
</evidence>
<dbReference type="SUPFAM" id="SSF81901">
    <property type="entry name" value="HCP-like"/>
    <property type="match status" value="1"/>
</dbReference>
<sequence length="189" mass="21171">MYSKGDGVKKDQKEAEKYYQKATDQNSSQACFNLGVLYFKGAEGIPENKAKAAELFEKAFKLNLQNTKSIFNLAVLYAKGDGVVQNEKKSVDLYKRAAALNNADALLKLTVIYDEGICGVSQDKKEAFEYFKRSADLGNAKAKLIVGIKYEIGDKCEKDLIKAKEYIEKSANQGNREAQERILDFKNIK</sequence>
<accession>A0ABR2GT39</accession>
<evidence type="ECO:0008006" key="4">
    <source>
        <dbReference type="Google" id="ProtNLM"/>
    </source>
</evidence>
<dbReference type="PANTHER" id="PTHR11102">
    <property type="entry name" value="SEL-1-LIKE PROTEIN"/>
    <property type="match status" value="1"/>
</dbReference>
<reference evidence="2 3" key="1">
    <citation type="submission" date="2024-04" db="EMBL/GenBank/DDBJ databases">
        <title>Tritrichomonas musculus Genome.</title>
        <authorList>
            <person name="Alves-Ferreira E."/>
            <person name="Grigg M."/>
            <person name="Lorenzi H."/>
            <person name="Galac M."/>
        </authorList>
    </citation>
    <scope>NUCLEOTIDE SEQUENCE [LARGE SCALE GENOMIC DNA]</scope>
    <source>
        <strain evidence="2 3">EAF2021</strain>
    </source>
</reference>
<comment type="caution">
    <text evidence="2">The sequence shown here is derived from an EMBL/GenBank/DDBJ whole genome shotgun (WGS) entry which is preliminary data.</text>
</comment>
<dbReference type="PANTHER" id="PTHR11102:SF160">
    <property type="entry name" value="ERAD-ASSOCIATED E3 UBIQUITIN-PROTEIN LIGASE COMPONENT HRD3"/>
    <property type="match status" value="1"/>
</dbReference>
<name>A0ABR2GT39_9EUKA</name>
<dbReference type="InterPro" id="IPR006597">
    <property type="entry name" value="Sel1-like"/>
</dbReference>
<gene>
    <name evidence="2" type="ORF">M9Y10_037147</name>
</gene>
<organism evidence="2 3">
    <name type="scientific">Tritrichomonas musculus</name>
    <dbReference type="NCBI Taxonomy" id="1915356"/>
    <lineage>
        <taxon>Eukaryota</taxon>
        <taxon>Metamonada</taxon>
        <taxon>Parabasalia</taxon>
        <taxon>Tritrichomonadida</taxon>
        <taxon>Tritrichomonadidae</taxon>
        <taxon>Tritrichomonas</taxon>
    </lineage>
</organism>
<dbReference type="SMART" id="SM00671">
    <property type="entry name" value="SEL1"/>
    <property type="match status" value="5"/>
</dbReference>
<proteinExistence type="inferred from homology"/>
<dbReference type="Proteomes" id="UP001470230">
    <property type="component" value="Unassembled WGS sequence"/>
</dbReference>
<comment type="similarity">
    <text evidence="1">Belongs to the sel-1 family.</text>
</comment>
<keyword evidence="3" id="KW-1185">Reference proteome</keyword>
<dbReference type="Pfam" id="PF08238">
    <property type="entry name" value="Sel1"/>
    <property type="match status" value="5"/>
</dbReference>
<evidence type="ECO:0000313" key="2">
    <source>
        <dbReference type="EMBL" id="KAK8837094.1"/>
    </source>
</evidence>
<dbReference type="InterPro" id="IPR050767">
    <property type="entry name" value="Sel1_AlgK"/>
</dbReference>
<dbReference type="Gene3D" id="1.25.40.10">
    <property type="entry name" value="Tetratricopeptide repeat domain"/>
    <property type="match status" value="2"/>
</dbReference>
<evidence type="ECO:0000313" key="3">
    <source>
        <dbReference type="Proteomes" id="UP001470230"/>
    </source>
</evidence>